<organism evidence="1 2">
    <name type="scientific">Drosophila rubida</name>
    <dbReference type="NCBI Taxonomy" id="30044"/>
    <lineage>
        <taxon>Eukaryota</taxon>
        <taxon>Metazoa</taxon>
        <taxon>Ecdysozoa</taxon>
        <taxon>Arthropoda</taxon>
        <taxon>Hexapoda</taxon>
        <taxon>Insecta</taxon>
        <taxon>Pterygota</taxon>
        <taxon>Neoptera</taxon>
        <taxon>Endopterygota</taxon>
        <taxon>Diptera</taxon>
        <taxon>Brachycera</taxon>
        <taxon>Muscomorpha</taxon>
        <taxon>Ephydroidea</taxon>
        <taxon>Drosophilidae</taxon>
        <taxon>Drosophila</taxon>
    </lineage>
</organism>
<dbReference type="EMBL" id="JAJJHW010000095">
    <property type="protein sequence ID" value="KAH8387514.1"/>
    <property type="molecule type" value="Genomic_DNA"/>
</dbReference>
<feature type="non-terminal residue" evidence="1">
    <location>
        <position position="136"/>
    </location>
</feature>
<evidence type="ECO:0008006" key="3">
    <source>
        <dbReference type="Google" id="ProtNLM"/>
    </source>
</evidence>
<reference evidence="1" key="1">
    <citation type="journal article" date="2021" name="Mol. Ecol. Resour.">
        <title>Phylogenomic analyses of the genus Drosophila reveals genomic signals of climate adaptation.</title>
        <authorList>
            <person name="Li F."/>
            <person name="Rane R.V."/>
            <person name="Luria V."/>
            <person name="Xiong Z."/>
            <person name="Chen J."/>
            <person name="Li Z."/>
            <person name="Catullo R.A."/>
            <person name="Griffin P.C."/>
            <person name="Schiffer M."/>
            <person name="Pearce S."/>
            <person name="Lee S.F."/>
            <person name="McElroy K."/>
            <person name="Stocker A."/>
            <person name="Shirriffs J."/>
            <person name="Cockerell F."/>
            <person name="Coppin C."/>
            <person name="Sgro C.M."/>
            <person name="Karger A."/>
            <person name="Cain J.W."/>
            <person name="Weber J.A."/>
            <person name="Santpere G."/>
            <person name="Kirschner M.W."/>
            <person name="Hoffmann A.A."/>
            <person name="Oakeshott J.G."/>
            <person name="Zhang G."/>
        </authorList>
    </citation>
    <scope>NUCLEOTIDE SEQUENCE</scope>
    <source>
        <strain evidence="1">BGI-SZ-2011g</strain>
    </source>
</reference>
<protein>
    <recommendedName>
        <fullName evidence="3">MICOS complex subunit MIC13</fullName>
    </recommendedName>
</protein>
<keyword evidence="2" id="KW-1185">Reference proteome</keyword>
<proteinExistence type="predicted"/>
<name>A0AAD4KAV2_9MUSC</name>
<accession>A0AAD4KAV2</accession>
<dbReference type="AlphaFoldDB" id="A0AAD4KAV2"/>
<evidence type="ECO:0000313" key="1">
    <source>
        <dbReference type="EMBL" id="KAH8387514.1"/>
    </source>
</evidence>
<sequence>MLSSLMARTAALTMAVYFTNRVGIWGNSDASDKLCERISNSFEPMRQLTKSKVKKYYELSVKEGCQLARQLPGYTNQLVNLAKTWSKHCDKLSVNSLHGNQCNVPQPTRTDSETAGGFRWLPVITAGDEGSEQTTE</sequence>
<dbReference type="Proteomes" id="UP001200034">
    <property type="component" value="Unassembled WGS sequence"/>
</dbReference>
<evidence type="ECO:0000313" key="2">
    <source>
        <dbReference type="Proteomes" id="UP001200034"/>
    </source>
</evidence>
<comment type="caution">
    <text evidence="1">The sequence shown here is derived from an EMBL/GenBank/DDBJ whole genome shotgun (WGS) entry which is preliminary data.</text>
</comment>
<gene>
    <name evidence="1" type="ORF">KR093_007526</name>
</gene>